<dbReference type="InterPro" id="IPR000156">
    <property type="entry name" value="Ran_bind_dom"/>
</dbReference>
<keyword evidence="6" id="KW-1185">Reference proteome</keyword>
<protein>
    <recommendedName>
        <fullName evidence="4">RanBD1 domain-containing protein</fullName>
    </recommendedName>
</protein>
<evidence type="ECO:0000256" key="1">
    <source>
        <dbReference type="ARBA" id="ARBA00004123"/>
    </source>
</evidence>
<evidence type="ECO:0000259" key="4">
    <source>
        <dbReference type="PROSITE" id="PS50196"/>
    </source>
</evidence>
<organism evidence="5 6">
    <name type="scientific">Artemia franciscana</name>
    <name type="common">Brine shrimp</name>
    <name type="synonym">Artemia sanfranciscana</name>
    <dbReference type="NCBI Taxonomy" id="6661"/>
    <lineage>
        <taxon>Eukaryota</taxon>
        <taxon>Metazoa</taxon>
        <taxon>Ecdysozoa</taxon>
        <taxon>Arthropoda</taxon>
        <taxon>Crustacea</taxon>
        <taxon>Branchiopoda</taxon>
        <taxon>Anostraca</taxon>
        <taxon>Artemiidae</taxon>
        <taxon>Artemia</taxon>
    </lineage>
</organism>
<keyword evidence="2" id="KW-0539">Nucleus</keyword>
<dbReference type="InterPro" id="IPR045255">
    <property type="entry name" value="RanBP1-like"/>
</dbReference>
<dbReference type="PANTHER" id="PTHR23138:SF142">
    <property type="entry name" value="RAN-BINDING PROTEIN 3B-RELATED"/>
    <property type="match status" value="1"/>
</dbReference>
<dbReference type="CDD" id="cd13180">
    <property type="entry name" value="RanBD_RanBP3"/>
    <property type="match status" value="1"/>
</dbReference>
<dbReference type="Pfam" id="PF00638">
    <property type="entry name" value="Ran_BP1"/>
    <property type="match status" value="1"/>
</dbReference>
<feature type="region of interest" description="Disordered" evidence="3">
    <location>
        <begin position="1"/>
        <end position="68"/>
    </location>
</feature>
<dbReference type="PROSITE" id="PS50196">
    <property type="entry name" value="RANBD1"/>
    <property type="match status" value="1"/>
</dbReference>
<reference evidence="5" key="1">
    <citation type="submission" date="2023-07" db="EMBL/GenBank/DDBJ databases">
        <title>Chromosome-level genome assembly of Artemia franciscana.</title>
        <authorList>
            <person name="Jo E."/>
        </authorList>
    </citation>
    <scope>NUCLEOTIDE SEQUENCE</scope>
    <source>
        <tissue evidence="5">Whole body</tissue>
    </source>
</reference>
<feature type="domain" description="RanBD1" evidence="4">
    <location>
        <begin position="256"/>
        <end position="346"/>
    </location>
</feature>
<dbReference type="AlphaFoldDB" id="A0AA88HQI9"/>
<accession>A0AA88HQI9</accession>
<dbReference type="GO" id="GO:0005634">
    <property type="term" value="C:nucleus"/>
    <property type="evidence" value="ECO:0007669"/>
    <property type="project" value="UniProtKB-SubCell"/>
</dbReference>
<feature type="compositionally biased region" description="Basic and acidic residues" evidence="3">
    <location>
        <begin position="403"/>
        <end position="419"/>
    </location>
</feature>
<dbReference type="EMBL" id="JAVRJZ010000016">
    <property type="protein sequence ID" value="KAK2711429.1"/>
    <property type="molecule type" value="Genomic_DNA"/>
</dbReference>
<gene>
    <name evidence="5" type="ORF">QYM36_012562</name>
</gene>
<evidence type="ECO:0000313" key="5">
    <source>
        <dbReference type="EMBL" id="KAK2711429.1"/>
    </source>
</evidence>
<evidence type="ECO:0000256" key="2">
    <source>
        <dbReference type="ARBA" id="ARBA00023242"/>
    </source>
</evidence>
<proteinExistence type="predicted"/>
<evidence type="ECO:0000256" key="3">
    <source>
        <dbReference type="SAM" id="MobiDB-lite"/>
    </source>
</evidence>
<feature type="region of interest" description="Disordered" evidence="3">
    <location>
        <begin position="75"/>
        <end position="94"/>
    </location>
</feature>
<dbReference type="SMART" id="SM00160">
    <property type="entry name" value="RanBD"/>
    <property type="match status" value="1"/>
</dbReference>
<dbReference type="Gene3D" id="2.30.29.30">
    <property type="entry name" value="Pleckstrin-homology domain (PH domain)/Phosphotyrosine-binding domain (PTB)"/>
    <property type="match status" value="1"/>
</dbReference>
<comment type="caution">
    <text evidence="5">The sequence shown here is derived from an EMBL/GenBank/DDBJ whole genome shotgun (WGS) entry which is preliminary data.</text>
</comment>
<sequence length="419" mass="46077">MSEGTHNQEDNSRHVPKEVNEQEEENVKEECETPPDTQRAVFATPKSISSGPPNPFSSRSPPRLREPDVIQRPILAPSKFGARPLANENQSSSAKSRIFLRPSLLSQVTTNGTTEPTTTASTFGESVSNSFLRVGNLDKEVAVSVSNGSKDPDHPPEGEIHPMSNNLFRTISTEVTAQSQVATSAATSNANPTFIFGQNLHERARVVEQGEKSEAPILETESSSSNGESHVGLLFSSAPALVTPAVTKSLTESAQEYEAARAAKRRYDEVEVFTGEEDETNVLQVHCKLHVFDKGLWAERGRGHLRLNDSVSDETTTSRIVMRCQGTLRIVLNTKVWPDMTVDRMSDKSIRVTGYDNGQIKIFLITASPKDADLLQSALEYRLATTKAHSQSKKDDEEEEKEEMGSKRRKGSDEAPEKA</sequence>
<dbReference type="InterPro" id="IPR011993">
    <property type="entry name" value="PH-like_dom_sf"/>
</dbReference>
<evidence type="ECO:0000313" key="6">
    <source>
        <dbReference type="Proteomes" id="UP001187531"/>
    </source>
</evidence>
<dbReference type="GO" id="GO:0006611">
    <property type="term" value="P:protein export from nucleus"/>
    <property type="evidence" value="ECO:0007669"/>
    <property type="project" value="TreeGrafter"/>
</dbReference>
<comment type="subcellular location">
    <subcellularLocation>
        <location evidence="1">Nucleus</location>
    </subcellularLocation>
</comment>
<feature type="region of interest" description="Disordered" evidence="3">
    <location>
        <begin position="385"/>
        <end position="419"/>
    </location>
</feature>
<feature type="compositionally biased region" description="Basic and acidic residues" evidence="3">
    <location>
        <begin position="1"/>
        <end position="20"/>
    </location>
</feature>
<dbReference type="Proteomes" id="UP001187531">
    <property type="component" value="Unassembled WGS sequence"/>
</dbReference>
<dbReference type="SUPFAM" id="SSF50729">
    <property type="entry name" value="PH domain-like"/>
    <property type="match status" value="1"/>
</dbReference>
<dbReference type="PANTHER" id="PTHR23138">
    <property type="entry name" value="RAN BINDING PROTEIN"/>
    <property type="match status" value="1"/>
</dbReference>
<name>A0AA88HQI9_ARTSF</name>